<evidence type="ECO:0000313" key="3">
    <source>
        <dbReference type="Proteomes" id="UP000014680"/>
    </source>
</evidence>
<dbReference type="AlphaFoldDB" id="A0A0A1U8Q4"/>
<dbReference type="Proteomes" id="UP000014680">
    <property type="component" value="Unassembled WGS sequence"/>
</dbReference>
<dbReference type="PANTHER" id="PTHR21586:SF0">
    <property type="entry name" value="PP2C-LIKE DOMAIN-CONTAINING PROTEIN CG9801"/>
    <property type="match status" value="1"/>
</dbReference>
<dbReference type="PANTHER" id="PTHR21586">
    <property type="entry name" value="TIPA"/>
    <property type="match status" value="1"/>
</dbReference>
<gene>
    <name evidence="2" type="ORF">EIN_390930</name>
</gene>
<dbReference type="InterPro" id="IPR053287">
    <property type="entry name" value="PP2C-like_domain"/>
</dbReference>
<dbReference type="EMBL" id="KB206629">
    <property type="protein sequence ID" value="ELP89468.1"/>
    <property type="molecule type" value="Genomic_DNA"/>
</dbReference>
<feature type="domain" description="PPM-type phosphatase" evidence="1">
    <location>
        <begin position="79"/>
        <end position="259"/>
    </location>
</feature>
<evidence type="ECO:0000259" key="1">
    <source>
        <dbReference type="Pfam" id="PF13672"/>
    </source>
</evidence>
<dbReference type="VEuPathDB" id="AmoebaDB:EIN_390930"/>
<dbReference type="RefSeq" id="XP_004256239.1">
    <property type="nucleotide sequence ID" value="XM_004256191.1"/>
</dbReference>
<dbReference type="Gene3D" id="3.60.40.10">
    <property type="entry name" value="PPM-type phosphatase domain"/>
    <property type="match status" value="1"/>
</dbReference>
<keyword evidence="3" id="KW-1185">Reference proteome</keyword>
<proteinExistence type="predicted"/>
<dbReference type="OrthoDB" id="2556847at2759"/>
<evidence type="ECO:0000313" key="2">
    <source>
        <dbReference type="EMBL" id="ELP89468.1"/>
    </source>
</evidence>
<dbReference type="InterPro" id="IPR036457">
    <property type="entry name" value="PPM-type-like_dom_sf"/>
</dbReference>
<dbReference type="Pfam" id="PF13672">
    <property type="entry name" value="PP2C_2"/>
    <property type="match status" value="1"/>
</dbReference>
<dbReference type="GeneID" id="14888390"/>
<dbReference type="KEGG" id="eiv:EIN_390930"/>
<dbReference type="InterPro" id="IPR001932">
    <property type="entry name" value="PPM-type_phosphatase-like_dom"/>
</dbReference>
<name>A0A0A1U8Q4_ENTIV</name>
<reference evidence="2 3" key="1">
    <citation type="submission" date="2012-10" db="EMBL/GenBank/DDBJ databases">
        <authorList>
            <person name="Zafar N."/>
            <person name="Inman J."/>
            <person name="Hall N."/>
            <person name="Lorenzi H."/>
            <person name="Caler E."/>
        </authorList>
    </citation>
    <scope>NUCLEOTIDE SEQUENCE [LARGE SCALE GENOMIC DNA]</scope>
    <source>
        <strain evidence="2 3">IP1</strain>
    </source>
</reference>
<dbReference type="SUPFAM" id="SSF81606">
    <property type="entry name" value="PP2C-like"/>
    <property type="match status" value="1"/>
</dbReference>
<dbReference type="OMA" id="CRGLLVH"/>
<accession>A0A0A1U8Q4</accession>
<organism evidence="2 3">
    <name type="scientific">Entamoeba invadens IP1</name>
    <dbReference type="NCBI Taxonomy" id="370355"/>
    <lineage>
        <taxon>Eukaryota</taxon>
        <taxon>Amoebozoa</taxon>
        <taxon>Evosea</taxon>
        <taxon>Archamoebae</taxon>
        <taxon>Mastigamoebida</taxon>
        <taxon>Entamoebidae</taxon>
        <taxon>Entamoeba</taxon>
    </lineage>
</organism>
<protein>
    <recommendedName>
        <fullName evidence="1">PPM-type phosphatase domain-containing protein</fullName>
    </recommendedName>
</protein>
<sequence>MSSFRVDKGISKFFKAAYEKQKLEEFKDSFFPPDPSVVYFHNSSPQSEKTPEQYFVNYSKYFANICFSTYPVMNNQKFGKPIADFTQTDVYKNMAIMSIADGCGMGSRPAKSAHVACEKFAEYVSSEAVKEKTLGRVLRVMSDAMAYVQCSILETEETSMDAGLTTFQAVVVLRTDQMTYAVLYISLGDCRGLLVHRSSEKIEELVEGYVSRVDVKTTGGRLGPVEGDLPELDNYRCGIRFVHPGTSVLLMTDGICDNFDIRMFVDKPSECGLSGNEWLDEDVQHQERRKSEFFSKMVEMYLEPSLVQLCENVYDFVVERTQKQRTLKIEASKTKTKIPASQSLHGKMDHSTLTVLVLNDGLFNRCQVEPLELEVPADMKI</sequence>